<dbReference type="Pfam" id="PF23670">
    <property type="entry name" value="PIGBOS1"/>
    <property type="match status" value="1"/>
</dbReference>
<evidence type="ECO:0000313" key="3">
    <source>
        <dbReference type="Proteomes" id="UP001159427"/>
    </source>
</evidence>
<evidence type="ECO:0000256" key="1">
    <source>
        <dbReference type="SAM" id="MobiDB-lite"/>
    </source>
</evidence>
<keyword evidence="3" id="KW-1185">Reference proteome</keyword>
<feature type="region of interest" description="Disordered" evidence="1">
    <location>
        <begin position="40"/>
        <end position="77"/>
    </location>
</feature>
<proteinExistence type="predicted"/>
<name>A0ABN8LWC9_9CNID</name>
<sequence>MVLRLVRRLPLNQLFVVTLLGVGSGAYIYKPLLENYASKRDSKKKKENVLSVGTADSNEVTKKQVKNTSSRGEQKPNMSGVLLIRGKKLTINNSPIQDYNHLDDRVPATHEITSTFKPFIDKE</sequence>
<evidence type="ECO:0008006" key="4">
    <source>
        <dbReference type="Google" id="ProtNLM"/>
    </source>
</evidence>
<gene>
    <name evidence="2" type="ORF">PEVE_00043711</name>
</gene>
<evidence type="ECO:0000313" key="2">
    <source>
        <dbReference type="EMBL" id="CAH3018559.1"/>
    </source>
</evidence>
<dbReference type="InterPro" id="IPR057394">
    <property type="entry name" value="PIGBOS1"/>
</dbReference>
<protein>
    <recommendedName>
        <fullName evidence="4">Small integral membrane protein 8</fullName>
    </recommendedName>
</protein>
<dbReference type="EMBL" id="CALNXI010000090">
    <property type="protein sequence ID" value="CAH3018559.1"/>
    <property type="molecule type" value="Genomic_DNA"/>
</dbReference>
<comment type="caution">
    <text evidence="2">The sequence shown here is derived from an EMBL/GenBank/DDBJ whole genome shotgun (WGS) entry which is preliminary data.</text>
</comment>
<dbReference type="Proteomes" id="UP001159427">
    <property type="component" value="Unassembled WGS sequence"/>
</dbReference>
<organism evidence="2 3">
    <name type="scientific">Porites evermanni</name>
    <dbReference type="NCBI Taxonomy" id="104178"/>
    <lineage>
        <taxon>Eukaryota</taxon>
        <taxon>Metazoa</taxon>
        <taxon>Cnidaria</taxon>
        <taxon>Anthozoa</taxon>
        <taxon>Hexacorallia</taxon>
        <taxon>Scleractinia</taxon>
        <taxon>Fungiina</taxon>
        <taxon>Poritidae</taxon>
        <taxon>Porites</taxon>
    </lineage>
</organism>
<accession>A0ABN8LWC9</accession>
<reference evidence="2 3" key="1">
    <citation type="submission" date="2022-05" db="EMBL/GenBank/DDBJ databases">
        <authorList>
            <consortium name="Genoscope - CEA"/>
            <person name="William W."/>
        </authorList>
    </citation>
    <scope>NUCLEOTIDE SEQUENCE [LARGE SCALE GENOMIC DNA]</scope>
</reference>